<evidence type="ECO:0000313" key="4">
    <source>
        <dbReference type="EMBL" id="QUH31659.1"/>
    </source>
</evidence>
<keyword evidence="1" id="KW-0175">Coiled coil</keyword>
<reference evidence="4 5" key="1">
    <citation type="submission" date="2020-07" db="EMBL/GenBank/DDBJ databases">
        <title>Vallitalea guaymasensis genome.</title>
        <authorList>
            <person name="Postec A."/>
        </authorList>
    </citation>
    <scope>NUCLEOTIDE SEQUENCE [LARGE SCALE GENOMIC DNA]</scope>
    <source>
        <strain evidence="4 5">Ra1766G1</strain>
    </source>
</reference>
<dbReference type="PROSITE" id="PS50887">
    <property type="entry name" value="GGDEF"/>
    <property type="match status" value="1"/>
</dbReference>
<feature type="transmembrane region" description="Helical" evidence="2">
    <location>
        <begin position="12"/>
        <end position="32"/>
    </location>
</feature>
<keyword evidence="2" id="KW-0812">Transmembrane</keyword>
<dbReference type="Pfam" id="PF01590">
    <property type="entry name" value="GAF"/>
    <property type="match status" value="1"/>
</dbReference>
<dbReference type="Proteomes" id="UP000677305">
    <property type="component" value="Chromosome"/>
</dbReference>
<dbReference type="GO" id="GO:0052621">
    <property type="term" value="F:diguanylate cyclase activity"/>
    <property type="evidence" value="ECO:0007669"/>
    <property type="project" value="TreeGrafter"/>
</dbReference>
<feature type="transmembrane region" description="Helical" evidence="2">
    <location>
        <begin position="38"/>
        <end position="55"/>
    </location>
</feature>
<dbReference type="InterPro" id="IPR000160">
    <property type="entry name" value="GGDEF_dom"/>
</dbReference>
<dbReference type="FunFam" id="3.30.70.270:FF:000001">
    <property type="entry name" value="Diguanylate cyclase domain protein"/>
    <property type="match status" value="1"/>
</dbReference>
<name>A0A8J8SEF6_9FIRM</name>
<dbReference type="InterPro" id="IPR003018">
    <property type="entry name" value="GAF"/>
</dbReference>
<proteinExistence type="predicted"/>
<dbReference type="KEGG" id="vgu:HYG85_23115"/>
<feature type="transmembrane region" description="Helical" evidence="2">
    <location>
        <begin position="67"/>
        <end position="84"/>
    </location>
</feature>
<dbReference type="InterPro" id="IPR050469">
    <property type="entry name" value="Diguanylate_Cyclase"/>
</dbReference>
<dbReference type="InterPro" id="IPR043128">
    <property type="entry name" value="Rev_trsase/Diguanyl_cyclase"/>
</dbReference>
<dbReference type="AlphaFoldDB" id="A0A8J8SEF6"/>
<dbReference type="SUPFAM" id="SSF55073">
    <property type="entry name" value="Nucleotide cyclase"/>
    <property type="match status" value="1"/>
</dbReference>
<feature type="domain" description="GGDEF" evidence="3">
    <location>
        <begin position="417"/>
        <end position="551"/>
    </location>
</feature>
<evidence type="ECO:0000313" key="5">
    <source>
        <dbReference type="Proteomes" id="UP000677305"/>
    </source>
</evidence>
<accession>A0A8J8SEF6</accession>
<dbReference type="PANTHER" id="PTHR45138:SF9">
    <property type="entry name" value="DIGUANYLATE CYCLASE DGCM-RELATED"/>
    <property type="match status" value="1"/>
</dbReference>
<dbReference type="Pfam" id="PF00990">
    <property type="entry name" value="GGDEF"/>
    <property type="match status" value="1"/>
</dbReference>
<dbReference type="GO" id="GO:0043709">
    <property type="term" value="P:cell adhesion involved in single-species biofilm formation"/>
    <property type="evidence" value="ECO:0007669"/>
    <property type="project" value="TreeGrafter"/>
</dbReference>
<organism evidence="4 5">
    <name type="scientific">Vallitalea guaymasensis</name>
    <dbReference type="NCBI Taxonomy" id="1185412"/>
    <lineage>
        <taxon>Bacteria</taxon>
        <taxon>Bacillati</taxon>
        <taxon>Bacillota</taxon>
        <taxon>Clostridia</taxon>
        <taxon>Lachnospirales</taxon>
        <taxon>Vallitaleaceae</taxon>
        <taxon>Vallitalea</taxon>
    </lineage>
</organism>
<keyword evidence="2" id="KW-0472">Membrane</keyword>
<dbReference type="SMART" id="SM00267">
    <property type="entry name" value="GGDEF"/>
    <property type="match status" value="1"/>
</dbReference>
<feature type="transmembrane region" description="Helical" evidence="2">
    <location>
        <begin position="90"/>
        <end position="111"/>
    </location>
</feature>
<dbReference type="SMART" id="SM00065">
    <property type="entry name" value="GAF"/>
    <property type="match status" value="1"/>
</dbReference>
<dbReference type="CDD" id="cd01949">
    <property type="entry name" value="GGDEF"/>
    <property type="match status" value="1"/>
</dbReference>
<dbReference type="Gene3D" id="3.30.70.270">
    <property type="match status" value="1"/>
</dbReference>
<evidence type="ECO:0000259" key="3">
    <source>
        <dbReference type="PROSITE" id="PS50887"/>
    </source>
</evidence>
<dbReference type="GO" id="GO:0005886">
    <property type="term" value="C:plasma membrane"/>
    <property type="evidence" value="ECO:0007669"/>
    <property type="project" value="TreeGrafter"/>
</dbReference>
<sequence length="553" mass="64187">MERTLKYEKKFIYIYTIITSMIIIYFLVSKILYKCDRYIIYGLTMVIVIYIINIIFHRLDYLKNIRVFYFTKLVQLIITSFVVLERNRFLSNSACIMYIMLCVEVITILGFKSKLIRYHTYVLVILPLAITSIYRGITGYLNFVPLLFMLQIIIVIIGVYIIFYGSTEDLKNQVNIQKKLWLRAKNKNEELVVSGQQIQLVHDQLVKQKMELEEANERLNRFTAEMYIQNELLSYISSVLDIDELMELVTDSILGAIGVDTCSLVIYDVNLNAYHYKVKSTHGKDYLKSFIDNMKSGKLDKYFSIRDPYIDNEVIKGKYDFTSERDVGSIVIIPILNDKNTYGLLIAEHTSTQMINENSIQFFQGIANQINIAINNANLYTKMEEMAKRDGLTCVYNRNYLQKIFHELYEDARINQKVLSLALFDIDKFKKVNDTYGHIFGDQVLKIIADISEKYANRNGSIVGRYGGEEFVIIFPNKTLDEAYKIMEEIHNSIINQKISHDDKLININISTGISSYPKVCKNPKDLLKRADNAMYISKANGRGRITIDNINL</sequence>
<dbReference type="GO" id="GO:1902201">
    <property type="term" value="P:negative regulation of bacterial-type flagellum-dependent cell motility"/>
    <property type="evidence" value="ECO:0007669"/>
    <property type="project" value="TreeGrafter"/>
</dbReference>
<gene>
    <name evidence="4" type="ORF">HYG85_23115</name>
</gene>
<evidence type="ECO:0000256" key="2">
    <source>
        <dbReference type="SAM" id="Phobius"/>
    </source>
</evidence>
<dbReference type="NCBIfam" id="TIGR00254">
    <property type="entry name" value="GGDEF"/>
    <property type="match status" value="1"/>
</dbReference>
<dbReference type="EMBL" id="CP058561">
    <property type="protein sequence ID" value="QUH31659.1"/>
    <property type="molecule type" value="Genomic_DNA"/>
</dbReference>
<keyword evidence="2" id="KW-1133">Transmembrane helix</keyword>
<dbReference type="RefSeq" id="WP_212691618.1">
    <property type="nucleotide sequence ID" value="NZ_CP058561.1"/>
</dbReference>
<keyword evidence="5" id="KW-1185">Reference proteome</keyword>
<dbReference type="SUPFAM" id="SSF55781">
    <property type="entry name" value="GAF domain-like"/>
    <property type="match status" value="1"/>
</dbReference>
<protein>
    <submittedName>
        <fullName evidence="4">Sensor domain-containing diguanylate cyclase</fullName>
    </submittedName>
</protein>
<dbReference type="PANTHER" id="PTHR45138">
    <property type="entry name" value="REGULATORY COMPONENTS OF SENSORY TRANSDUCTION SYSTEM"/>
    <property type="match status" value="1"/>
</dbReference>
<dbReference type="Gene3D" id="3.30.450.40">
    <property type="match status" value="1"/>
</dbReference>
<feature type="transmembrane region" description="Helical" evidence="2">
    <location>
        <begin position="143"/>
        <end position="163"/>
    </location>
</feature>
<evidence type="ECO:0000256" key="1">
    <source>
        <dbReference type="SAM" id="Coils"/>
    </source>
</evidence>
<feature type="transmembrane region" description="Helical" evidence="2">
    <location>
        <begin position="118"/>
        <end position="137"/>
    </location>
</feature>
<feature type="coiled-coil region" evidence="1">
    <location>
        <begin position="198"/>
        <end position="225"/>
    </location>
</feature>
<dbReference type="InterPro" id="IPR029016">
    <property type="entry name" value="GAF-like_dom_sf"/>
</dbReference>
<dbReference type="InterPro" id="IPR029787">
    <property type="entry name" value="Nucleotide_cyclase"/>
</dbReference>